<evidence type="ECO:0000256" key="4">
    <source>
        <dbReference type="ARBA" id="ARBA00022723"/>
    </source>
</evidence>
<evidence type="ECO:0000256" key="7">
    <source>
        <dbReference type="ARBA" id="ARBA00023033"/>
    </source>
</evidence>
<dbReference type="Gramene" id="Vitis07g02290.t01">
    <property type="protein sequence ID" value="Vitis07g02290.t01.CDS"/>
    <property type="gene ID" value="Vitis07g02290"/>
</dbReference>
<evidence type="ECO:0000256" key="6">
    <source>
        <dbReference type="ARBA" id="ARBA00023004"/>
    </source>
</evidence>
<dbReference type="PRINTS" id="PR00463">
    <property type="entry name" value="EP450I"/>
</dbReference>
<dbReference type="Proteomes" id="UP000288805">
    <property type="component" value="Unassembled WGS sequence"/>
</dbReference>
<keyword evidence="5 9" id="KW-0560">Oxidoreductase</keyword>
<feature type="signal peptide" evidence="10">
    <location>
        <begin position="1"/>
        <end position="21"/>
    </location>
</feature>
<evidence type="ECO:0000256" key="1">
    <source>
        <dbReference type="ARBA" id="ARBA00001971"/>
    </source>
</evidence>
<evidence type="ECO:0000256" key="3">
    <source>
        <dbReference type="ARBA" id="ARBA00022617"/>
    </source>
</evidence>
<dbReference type="EMBL" id="QGNW01001119">
    <property type="protein sequence ID" value="RVW55151.1"/>
    <property type="molecule type" value="Genomic_DNA"/>
</dbReference>
<dbReference type="PROSITE" id="PS00086">
    <property type="entry name" value="CYTOCHROME_P450"/>
    <property type="match status" value="1"/>
</dbReference>
<feature type="chain" id="PRO_5019148433" evidence="10">
    <location>
        <begin position="22"/>
        <end position="478"/>
    </location>
</feature>
<dbReference type="InterPro" id="IPR017972">
    <property type="entry name" value="Cyt_P450_CS"/>
</dbReference>
<feature type="binding site" description="axial binding residue" evidence="8">
    <location>
        <position position="424"/>
    </location>
    <ligand>
        <name>heme</name>
        <dbReference type="ChEBI" id="CHEBI:30413"/>
    </ligand>
    <ligandPart>
        <name>Fe</name>
        <dbReference type="ChEBI" id="CHEBI:18248"/>
    </ligandPart>
</feature>
<sequence length="478" mass="54483">MGPRNWPIVGMLPMILLHFHCMHEKYTKILELSKGTILIKGAWFANIDMLTTSNPDNVHHVLSTNFSNYPKGPKFRRIFNILGNGLFNSDFDEWRKIRGLAQGFVNHKQFHRFMAKINHDFLENKLVPVLDNASQQNLVVDLQDVFQRLMLDATCITATSYNPNSLCIGFPEVPFLKALDNAGEAIFFRHLVPEGFLKSQRWLGIGKEKKLSKACEVLDHIVAKYISMRQEELGKGKRPEENKDSFDALKYQLTETEIFGTTPTNKYMRDAILGLIFAGQDSTSAALTWLFWLLSKNPSVETNIKEELKSKLPVNKANKLHIFTEEELNKLVYLHGALYETLRLFPPAPLQVRTCIHPDTLPSGHKVNSKMKIVFSAYAMGRMTSVWGNDCLEFKPERWITEKGGIKHVPSHKFLAFSVGPRICLGKESAITRKKSVAAVILHNYHVQVMEGQFVTPKASIVLHMKNGLRVRNKNTWP</sequence>
<dbReference type="GO" id="GO:0016705">
    <property type="term" value="F:oxidoreductase activity, acting on paired donors, with incorporation or reduction of molecular oxygen"/>
    <property type="evidence" value="ECO:0007669"/>
    <property type="project" value="InterPro"/>
</dbReference>
<dbReference type="GO" id="GO:0004497">
    <property type="term" value="F:monooxygenase activity"/>
    <property type="evidence" value="ECO:0007669"/>
    <property type="project" value="UniProtKB-KW"/>
</dbReference>
<organism evidence="11 12">
    <name type="scientific">Vitis vinifera</name>
    <name type="common">Grape</name>
    <dbReference type="NCBI Taxonomy" id="29760"/>
    <lineage>
        <taxon>Eukaryota</taxon>
        <taxon>Viridiplantae</taxon>
        <taxon>Streptophyta</taxon>
        <taxon>Embryophyta</taxon>
        <taxon>Tracheophyta</taxon>
        <taxon>Spermatophyta</taxon>
        <taxon>Magnoliopsida</taxon>
        <taxon>eudicotyledons</taxon>
        <taxon>Gunneridae</taxon>
        <taxon>Pentapetalae</taxon>
        <taxon>rosids</taxon>
        <taxon>Vitales</taxon>
        <taxon>Vitaceae</taxon>
        <taxon>Viteae</taxon>
        <taxon>Vitis</taxon>
    </lineage>
</organism>
<keyword evidence="4 8" id="KW-0479">Metal-binding</keyword>
<dbReference type="Pfam" id="PF00067">
    <property type="entry name" value="p450"/>
    <property type="match status" value="1"/>
</dbReference>
<evidence type="ECO:0000313" key="11">
    <source>
        <dbReference type="EMBL" id="RVW55151.1"/>
    </source>
</evidence>
<dbReference type="AlphaFoldDB" id="A0A438F5A7"/>
<name>A0A438F5A7_VITVI</name>
<dbReference type="InterPro" id="IPR036396">
    <property type="entry name" value="Cyt_P450_sf"/>
</dbReference>
<comment type="caution">
    <text evidence="11">The sequence shown here is derived from an EMBL/GenBank/DDBJ whole genome shotgun (WGS) entry which is preliminary data.</text>
</comment>
<dbReference type="GO" id="GO:0005506">
    <property type="term" value="F:iron ion binding"/>
    <property type="evidence" value="ECO:0007669"/>
    <property type="project" value="InterPro"/>
</dbReference>
<dbReference type="Gene3D" id="1.10.630.10">
    <property type="entry name" value="Cytochrome P450"/>
    <property type="match status" value="1"/>
</dbReference>
<dbReference type="GO" id="GO:0006629">
    <property type="term" value="P:lipid metabolic process"/>
    <property type="evidence" value="ECO:0007669"/>
    <property type="project" value="UniProtKB-ARBA"/>
</dbReference>
<dbReference type="InterPro" id="IPR001128">
    <property type="entry name" value="Cyt_P450"/>
</dbReference>
<dbReference type="PANTHER" id="PTHR24296">
    <property type="entry name" value="CYTOCHROME P450"/>
    <property type="match status" value="1"/>
</dbReference>
<evidence type="ECO:0000256" key="8">
    <source>
        <dbReference type="PIRSR" id="PIRSR602401-1"/>
    </source>
</evidence>
<keyword evidence="7 9" id="KW-0503">Monooxygenase</keyword>
<evidence type="ECO:0000256" key="10">
    <source>
        <dbReference type="SAM" id="SignalP"/>
    </source>
</evidence>
<keyword evidence="3 8" id="KW-0349">Heme</keyword>
<comment type="similarity">
    <text evidence="2 9">Belongs to the cytochrome P450 family.</text>
</comment>
<dbReference type="KEGG" id="vvi:100245693"/>
<dbReference type="InterPro" id="IPR002401">
    <property type="entry name" value="Cyt_P450_E_grp-I"/>
</dbReference>
<reference evidence="11 12" key="1">
    <citation type="journal article" date="2018" name="PLoS Genet.">
        <title>Population sequencing reveals clonal diversity and ancestral inbreeding in the grapevine cultivar Chardonnay.</title>
        <authorList>
            <person name="Roach M.J."/>
            <person name="Johnson D.L."/>
            <person name="Bohlmann J."/>
            <person name="van Vuuren H.J."/>
            <person name="Jones S.J."/>
            <person name="Pretorius I.S."/>
            <person name="Schmidt S.A."/>
            <person name="Borneman A.R."/>
        </authorList>
    </citation>
    <scope>NUCLEOTIDE SEQUENCE [LARGE SCALE GENOMIC DNA]</scope>
    <source>
        <strain evidence="12">cv. Chardonnay</strain>
        <tissue evidence="11">Leaf</tissue>
    </source>
</reference>
<gene>
    <name evidence="11" type="primary">CYP96A15_13</name>
    <name evidence="11" type="ORF">CK203_066993</name>
</gene>
<evidence type="ECO:0000256" key="2">
    <source>
        <dbReference type="ARBA" id="ARBA00010617"/>
    </source>
</evidence>
<evidence type="ECO:0000256" key="9">
    <source>
        <dbReference type="RuleBase" id="RU000461"/>
    </source>
</evidence>
<dbReference type="CDD" id="cd11064">
    <property type="entry name" value="CYP86A"/>
    <property type="match status" value="1"/>
</dbReference>
<keyword evidence="10" id="KW-0732">Signal</keyword>
<protein>
    <submittedName>
        <fullName evidence="11">Alkane hydroxylase MAH1</fullName>
    </submittedName>
</protein>
<keyword evidence="6 8" id="KW-0408">Iron</keyword>
<dbReference type="SUPFAM" id="SSF48264">
    <property type="entry name" value="Cytochrome P450"/>
    <property type="match status" value="1"/>
</dbReference>
<evidence type="ECO:0000256" key="5">
    <source>
        <dbReference type="ARBA" id="ARBA00023002"/>
    </source>
</evidence>
<dbReference type="OrthoDB" id="1470350at2759"/>
<dbReference type="PRINTS" id="PR00385">
    <property type="entry name" value="P450"/>
</dbReference>
<comment type="cofactor">
    <cofactor evidence="1 8">
        <name>heme</name>
        <dbReference type="ChEBI" id="CHEBI:30413"/>
    </cofactor>
</comment>
<proteinExistence type="inferred from homology"/>
<accession>A0A438F5A7</accession>
<dbReference type="GO" id="GO:0020037">
    <property type="term" value="F:heme binding"/>
    <property type="evidence" value="ECO:0007669"/>
    <property type="project" value="InterPro"/>
</dbReference>
<evidence type="ECO:0000313" key="12">
    <source>
        <dbReference type="Proteomes" id="UP000288805"/>
    </source>
</evidence>